<dbReference type="GO" id="GO:0051539">
    <property type="term" value="F:4 iron, 4 sulfur cluster binding"/>
    <property type="evidence" value="ECO:0007669"/>
    <property type="project" value="UniProtKB-UniRule"/>
</dbReference>
<dbReference type="InterPro" id="IPR017896">
    <property type="entry name" value="4Fe4S_Fe-S-bd"/>
</dbReference>
<dbReference type="Pfam" id="PF05187">
    <property type="entry name" value="Fer4_ETF_QO"/>
    <property type="match status" value="1"/>
</dbReference>
<dbReference type="PANTHER" id="PTHR10617">
    <property type="entry name" value="ELECTRON TRANSFER FLAVOPROTEIN-UBIQUINONE OXIDOREDUCTASE"/>
    <property type="match status" value="1"/>
</dbReference>
<dbReference type="SUPFAM" id="SSF51905">
    <property type="entry name" value="FAD/NAD(P)-binding domain"/>
    <property type="match status" value="1"/>
</dbReference>
<keyword evidence="7 12" id="KW-0249">Electron transport</keyword>
<keyword evidence="5 12" id="KW-0479">Metal-binding</keyword>
<dbReference type="EMBL" id="LVWG01000036">
    <property type="protein sequence ID" value="KZK73487.1"/>
    <property type="molecule type" value="Genomic_DNA"/>
</dbReference>
<evidence type="ECO:0000313" key="14">
    <source>
        <dbReference type="EMBL" id="KZK73487.1"/>
    </source>
</evidence>
<evidence type="ECO:0000256" key="2">
    <source>
        <dbReference type="ARBA" id="ARBA00002819"/>
    </source>
</evidence>
<evidence type="ECO:0000256" key="6">
    <source>
        <dbReference type="ARBA" id="ARBA00022827"/>
    </source>
</evidence>
<dbReference type="Pfam" id="PF21162">
    <property type="entry name" value="ETFQO_UQ-bd"/>
    <property type="match status" value="1"/>
</dbReference>
<dbReference type="SUPFAM" id="SSF54373">
    <property type="entry name" value="FAD-linked reductases, C-terminal domain"/>
    <property type="match status" value="1"/>
</dbReference>
<proteinExistence type="predicted"/>
<reference evidence="14 15" key="1">
    <citation type="submission" date="2016-03" db="EMBL/GenBank/DDBJ databases">
        <title>Speciation and ecological success in dimly lit waters: horizontal gene transfer in a green sulfur bacteria bloom unveiled by metagenomic assembly.</title>
        <authorList>
            <person name="Llorens-Mares T."/>
            <person name="Liu Z."/>
            <person name="Allen L.Z."/>
            <person name="Rusch D.B."/>
            <person name="Craig M.T."/>
            <person name="Dupont C.L."/>
            <person name="Bryant D.A."/>
            <person name="Casamayor E.O."/>
        </authorList>
    </citation>
    <scope>NUCLEOTIDE SEQUENCE [LARGE SCALE GENOMIC DNA]</scope>
    <source>
        <strain evidence="14">CIII</strain>
    </source>
</reference>
<evidence type="ECO:0000256" key="3">
    <source>
        <dbReference type="ARBA" id="ARBA00022448"/>
    </source>
</evidence>
<evidence type="ECO:0000256" key="7">
    <source>
        <dbReference type="ARBA" id="ARBA00022982"/>
    </source>
</evidence>
<evidence type="ECO:0000256" key="8">
    <source>
        <dbReference type="ARBA" id="ARBA00023002"/>
    </source>
</evidence>
<sequence length="559" mass="60205">MNTEPETVEFDILFIGAGPATLTAAIHLRRLLRQHNATAPDPLEPSIAVIDKGRYPGAHLLSGAILDPRALREFMPDYLERGFPSGPAVSEEGIWYLTKNRKLRFPSIPDALSNHANTLCSLSRVGAWMAGLAEEEGIDLFEGTAAVGTVVEDGRLIGVLTDDKGIDKNGTPGPAYEPGLVLKARATVIGEGAGGSLTAELDRIFNLRPPGTAGNQETGVKECWRIPSGRISAGTVRHTFGYPLPSSRYGGGWIYALSDTELSVGFVTSVERHAPAADPHLNLQRFKEHPFVRSLLEGGTILEAGARTITSGGYDAMGRISGEGFLLVGESAGMLDMRRLKGIHLAMKSGMLAAETLFEALCQDDFSAGRLAGYEERFRASWAHDELVLARNYRQAFDRGLYHGLLQTGISLQFPGATLLEGKGESTKKAQDSALESRKEMAALEKAEKAHPADGILTFTKADAIYRSGTVHEENQPCHLRISPEDMAAICLDRCRHEYGNPCTRFCPAGVYELTDGGGALRINASNCLHCKTCEAADPYGIITWTPPEGVGGPGYKIS</sequence>
<dbReference type="RefSeq" id="WP_303682450.1">
    <property type="nucleotide sequence ID" value="NZ_LVWG01000036.1"/>
</dbReference>
<dbReference type="EC" id="1.5.5.1" evidence="12"/>
<dbReference type="Gene3D" id="3.30.9.90">
    <property type="match status" value="1"/>
</dbReference>
<gene>
    <name evidence="14" type="ORF">A3K90_01795</name>
</gene>
<organism evidence="14 15">
    <name type="scientific">Pelodictyon luteolum</name>
    <dbReference type="NCBI Taxonomy" id="1100"/>
    <lineage>
        <taxon>Bacteria</taxon>
        <taxon>Pseudomonadati</taxon>
        <taxon>Chlorobiota</taxon>
        <taxon>Chlorobiia</taxon>
        <taxon>Chlorobiales</taxon>
        <taxon>Chlorobiaceae</taxon>
        <taxon>Chlorobium/Pelodictyon group</taxon>
        <taxon>Pelodictyon</taxon>
    </lineage>
</organism>
<dbReference type="PROSITE" id="PS51379">
    <property type="entry name" value="4FE4S_FER_2"/>
    <property type="match status" value="1"/>
</dbReference>
<evidence type="ECO:0000256" key="5">
    <source>
        <dbReference type="ARBA" id="ARBA00022723"/>
    </source>
</evidence>
<evidence type="ECO:0000256" key="4">
    <source>
        <dbReference type="ARBA" id="ARBA00022630"/>
    </source>
</evidence>
<name>A0A165L2C6_PELLU</name>
<evidence type="ECO:0000259" key="13">
    <source>
        <dbReference type="PROSITE" id="PS51379"/>
    </source>
</evidence>
<keyword evidence="3 12" id="KW-0813">Transport</keyword>
<keyword evidence="6 12" id="KW-0274">FAD</keyword>
<dbReference type="InterPro" id="IPR036188">
    <property type="entry name" value="FAD/NAD-bd_sf"/>
</dbReference>
<comment type="catalytic activity">
    <reaction evidence="12">
        <text>a ubiquinone + reduced [electron-transfer flavoprotein] = a ubiquinol + oxidized [electron-transfer flavoprotein] + H(+)</text>
        <dbReference type="Rhea" id="RHEA:24052"/>
        <dbReference type="Rhea" id="RHEA-COMP:9565"/>
        <dbReference type="Rhea" id="RHEA-COMP:9566"/>
        <dbReference type="Rhea" id="RHEA-COMP:10685"/>
        <dbReference type="Rhea" id="RHEA-COMP:10686"/>
        <dbReference type="ChEBI" id="CHEBI:15378"/>
        <dbReference type="ChEBI" id="CHEBI:16389"/>
        <dbReference type="ChEBI" id="CHEBI:17976"/>
        <dbReference type="ChEBI" id="CHEBI:57692"/>
        <dbReference type="ChEBI" id="CHEBI:58307"/>
        <dbReference type="EC" id="1.5.5.1"/>
    </reaction>
</comment>
<comment type="caution">
    <text evidence="14">The sequence shown here is derived from an EMBL/GenBank/DDBJ whole genome shotgun (WGS) entry which is preliminary data.</text>
</comment>
<evidence type="ECO:0000256" key="9">
    <source>
        <dbReference type="ARBA" id="ARBA00023004"/>
    </source>
</evidence>
<keyword evidence="4 12" id="KW-0285">Flavoprotein</keyword>
<dbReference type="InterPro" id="IPR007859">
    <property type="entry name" value="ETF-QO/FixX_C"/>
</dbReference>
<dbReference type="Gene3D" id="3.50.50.60">
    <property type="entry name" value="FAD/NAD(P)-binding domain"/>
    <property type="match status" value="1"/>
</dbReference>
<feature type="domain" description="4Fe-4S ferredoxin-type" evidence="13">
    <location>
        <begin position="519"/>
        <end position="548"/>
    </location>
</feature>
<evidence type="ECO:0000313" key="15">
    <source>
        <dbReference type="Proteomes" id="UP000076481"/>
    </source>
</evidence>
<dbReference type="AlphaFoldDB" id="A0A165L2C6"/>
<keyword evidence="10 12" id="KW-0411">Iron-sulfur</keyword>
<keyword evidence="11 12" id="KW-0830">Ubiquinone</keyword>
<evidence type="ECO:0000256" key="12">
    <source>
        <dbReference type="RuleBase" id="RU366068"/>
    </source>
</evidence>
<dbReference type="GO" id="GO:0046872">
    <property type="term" value="F:metal ion binding"/>
    <property type="evidence" value="ECO:0007669"/>
    <property type="project" value="UniProtKB-KW"/>
</dbReference>
<protein>
    <recommendedName>
        <fullName evidence="12">Electron transfer flavoprotein-ubiquinone oxidoreductase</fullName>
        <shortName evidence="12">ETF-QO</shortName>
        <ecNumber evidence="12">1.5.5.1</ecNumber>
    </recommendedName>
</protein>
<dbReference type="SUPFAM" id="SSF54862">
    <property type="entry name" value="4Fe-4S ferredoxins"/>
    <property type="match status" value="1"/>
</dbReference>
<dbReference type="PANTHER" id="PTHR10617:SF107">
    <property type="entry name" value="ELECTRON TRANSFER FLAVOPROTEIN-UBIQUINONE OXIDOREDUCTASE, MITOCHONDRIAL"/>
    <property type="match status" value="1"/>
</dbReference>
<dbReference type="PRINTS" id="PR00469">
    <property type="entry name" value="PNDRDTASEII"/>
</dbReference>
<dbReference type="GO" id="GO:0004174">
    <property type="term" value="F:electron-transferring-flavoprotein dehydrogenase activity"/>
    <property type="evidence" value="ECO:0007669"/>
    <property type="project" value="UniProtKB-UniRule"/>
</dbReference>
<comment type="cofactor">
    <cofactor evidence="1 12">
        <name>FAD</name>
        <dbReference type="ChEBI" id="CHEBI:57692"/>
    </cofactor>
</comment>
<dbReference type="InterPro" id="IPR040156">
    <property type="entry name" value="ETF-QO"/>
</dbReference>
<keyword evidence="9 12" id="KW-0408">Iron</keyword>
<evidence type="ECO:0000256" key="10">
    <source>
        <dbReference type="ARBA" id="ARBA00023014"/>
    </source>
</evidence>
<dbReference type="Gene3D" id="3.30.70.20">
    <property type="match status" value="1"/>
</dbReference>
<dbReference type="InterPro" id="IPR049398">
    <property type="entry name" value="ETF-QO/FixC_UQ-bd"/>
</dbReference>
<comment type="function">
    <text evidence="2 12">Accepts electrons from ETF and reduces ubiquinone.</text>
</comment>
<keyword evidence="8 12" id="KW-0560">Oxidoreductase</keyword>
<accession>A0A165L2C6</accession>
<dbReference type="Proteomes" id="UP000076481">
    <property type="component" value="Unassembled WGS sequence"/>
</dbReference>
<evidence type="ECO:0000256" key="11">
    <source>
        <dbReference type="ARBA" id="ARBA00023075"/>
    </source>
</evidence>
<evidence type="ECO:0000256" key="1">
    <source>
        <dbReference type="ARBA" id="ARBA00001974"/>
    </source>
</evidence>
<comment type="cofactor">
    <cofactor evidence="12">
        <name>[4Fe-4S] cluster</name>
        <dbReference type="ChEBI" id="CHEBI:49883"/>
    </cofactor>
    <text evidence="12">Binds 1 [4Fe-4S] cluster.</text>
</comment>